<dbReference type="RefSeq" id="WP_024466849.1">
    <property type="nucleotide sequence ID" value="NZ_CP061839.1"/>
</dbReference>
<name>A0A7S6WN08_9SPIR</name>
<protein>
    <submittedName>
        <fullName evidence="1">Uncharacterized protein</fullName>
    </submittedName>
</protein>
<dbReference type="AlphaFoldDB" id="A0A7S6WN08"/>
<evidence type="ECO:0000313" key="2">
    <source>
        <dbReference type="Proteomes" id="UP000593915"/>
    </source>
</evidence>
<sequence>MNVIKEIEIKNYPEDNTPVIRVFDDGTSFLLFEQFPMDEEEDYFSEEESDNFGEILTALLKVEVYQEDRELFVIATNDLEKINLLKTYLEEKAKK</sequence>
<accession>A0A7S6WN08</accession>
<reference evidence="1 2" key="1">
    <citation type="submission" date="2020-09" db="EMBL/GenBank/DDBJ databases">
        <title>Characterization of Treponema spp. from bovine digital dermatitis in Korea.</title>
        <authorList>
            <person name="Espiritu H.M."/>
            <person name="Cho Y.I."/>
            <person name="Mamuad L."/>
        </authorList>
    </citation>
    <scope>NUCLEOTIDE SEQUENCE [LARGE SCALE GENOMIC DNA]</scope>
    <source>
        <strain evidence="1 2">KS1</strain>
    </source>
</reference>
<dbReference type="EMBL" id="CP061839">
    <property type="protein sequence ID" value="QOW59964.1"/>
    <property type="molecule type" value="Genomic_DNA"/>
</dbReference>
<organism evidence="1 2">
    <name type="scientific">Treponema pedis</name>
    <dbReference type="NCBI Taxonomy" id="409322"/>
    <lineage>
        <taxon>Bacteria</taxon>
        <taxon>Pseudomonadati</taxon>
        <taxon>Spirochaetota</taxon>
        <taxon>Spirochaetia</taxon>
        <taxon>Spirochaetales</taxon>
        <taxon>Treponemataceae</taxon>
        <taxon>Treponema</taxon>
    </lineage>
</organism>
<evidence type="ECO:0000313" key="1">
    <source>
        <dbReference type="EMBL" id="QOW59964.1"/>
    </source>
</evidence>
<gene>
    <name evidence="1" type="ORF">IFE08_08835</name>
</gene>
<proteinExistence type="predicted"/>
<dbReference type="Proteomes" id="UP000593915">
    <property type="component" value="Chromosome"/>
</dbReference>